<feature type="compositionally biased region" description="Basic and acidic residues" evidence="2">
    <location>
        <begin position="947"/>
        <end position="962"/>
    </location>
</feature>
<keyword evidence="1" id="KW-0175">Coiled coil</keyword>
<accession>A0A2C6KT80</accession>
<feature type="compositionally biased region" description="Low complexity" evidence="2">
    <location>
        <begin position="982"/>
        <end position="1000"/>
    </location>
</feature>
<dbReference type="Proteomes" id="UP000221165">
    <property type="component" value="Unassembled WGS sequence"/>
</dbReference>
<feature type="compositionally biased region" description="Low complexity" evidence="2">
    <location>
        <begin position="879"/>
        <end position="891"/>
    </location>
</feature>
<keyword evidence="3" id="KW-0472">Membrane</keyword>
<reference evidence="4 5" key="1">
    <citation type="journal article" date="2017" name="Int. J. Parasitol.">
        <title>The genome of the protozoan parasite Cystoisospora suis and a reverse vaccinology approach to identify vaccine candidates.</title>
        <authorList>
            <person name="Palmieri N."/>
            <person name="Shrestha A."/>
            <person name="Ruttkowski B."/>
            <person name="Beck T."/>
            <person name="Vogl C."/>
            <person name="Tomley F."/>
            <person name="Blake D.P."/>
            <person name="Joachim A."/>
        </authorList>
    </citation>
    <scope>NUCLEOTIDE SEQUENCE [LARGE SCALE GENOMIC DNA]</scope>
    <source>
        <strain evidence="4 5">Wien I</strain>
    </source>
</reference>
<feature type="compositionally biased region" description="Polar residues" evidence="2">
    <location>
        <begin position="235"/>
        <end position="248"/>
    </location>
</feature>
<feature type="compositionally biased region" description="Polar residues" evidence="2">
    <location>
        <begin position="930"/>
        <end position="946"/>
    </location>
</feature>
<evidence type="ECO:0000256" key="3">
    <source>
        <dbReference type="SAM" id="Phobius"/>
    </source>
</evidence>
<evidence type="ECO:0000256" key="1">
    <source>
        <dbReference type="SAM" id="Coils"/>
    </source>
</evidence>
<protein>
    <submittedName>
        <fullName evidence="4">Glutamic acid-rich protein</fullName>
    </submittedName>
</protein>
<feature type="compositionally biased region" description="Low complexity" evidence="2">
    <location>
        <begin position="118"/>
        <end position="127"/>
    </location>
</feature>
<comment type="caution">
    <text evidence="4">The sequence shown here is derived from an EMBL/GenBank/DDBJ whole genome shotgun (WGS) entry which is preliminary data.</text>
</comment>
<feature type="compositionally biased region" description="Basic and acidic residues" evidence="2">
    <location>
        <begin position="519"/>
        <end position="576"/>
    </location>
</feature>
<feature type="compositionally biased region" description="Basic and acidic residues" evidence="2">
    <location>
        <begin position="436"/>
        <end position="464"/>
    </location>
</feature>
<feature type="coiled-coil region" evidence="1">
    <location>
        <begin position="147"/>
        <end position="181"/>
    </location>
</feature>
<gene>
    <name evidence="4" type="ORF">CSUI_006525</name>
</gene>
<feature type="compositionally biased region" description="Basic and acidic residues" evidence="2">
    <location>
        <begin position="614"/>
        <end position="643"/>
    </location>
</feature>
<organism evidence="4 5">
    <name type="scientific">Cystoisospora suis</name>
    <dbReference type="NCBI Taxonomy" id="483139"/>
    <lineage>
        <taxon>Eukaryota</taxon>
        <taxon>Sar</taxon>
        <taxon>Alveolata</taxon>
        <taxon>Apicomplexa</taxon>
        <taxon>Conoidasida</taxon>
        <taxon>Coccidia</taxon>
        <taxon>Eucoccidiorida</taxon>
        <taxon>Eimeriorina</taxon>
        <taxon>Sarcocystidae</taxon>
        <taxon>Cystoisospora</taxon>
    </lineage>
</organism>
<feature type="compositionally biased region" description="Low complexity" evidence="2">
    <location>
        <begin position="249"/>
        <end position="261"/>
    </location>
</feature>
<proteinExistence type="predicted"/>
<feature type="compositionally biased region" description="Low complexity" evidence="2">
    <location>
        <begin position="214"/>
        <end position="227"/>
    </location>
</feature>
<evidence type="ECO:0000256" key="2">
    <source>
        <dbReference type="SAM" id="MobiDB-lite"/>
    </source>
</evidence>
<feature type="region of interest" description="Disordered" evidence="2">
    <location>
        <begin position="212"/>
        <end position="602"/>
    </location>
</feature>
<dbReference type="VEuPathDB" id="ToxoDB:CSUI_006525"/>
<feature type="region of interest" description="Disordered" evidence="2">
    <location>
        <begin position="791"/>
        <end position="893"/>
    </location>
</feature>
<dbReference type="RefSeq" id="XP_067921346.1">
    <property type="nucleotide sequence ID" value="XM_068066681.1"/>
</dbReference>
<dbReference type="AlphaFoldDB" id="A0A2C6KT80"/>
<sequence>MDSAICLYLSVFNHPIFDIAIYILFVFLFLQNDTLRVKNRDLLDRLKSERQISSRQLAEHQSQLESIVLAFSQLEEDLQNRDDEVNRLRASLETEKLVVENLKKSQGREEEEEMDIHSSSLSSSSSSFHEGEKEKSASLRTMIEKMSRDTQTALAQKDQELQDLKKKHEDLLQLLDFLSRQVPECLQYLCSLDDLPCRYTREYRQLIAATTDMPLPSSSSSSPSSSLQQGKTEESSGVCTPQQVNPVFSSSHPSSSISTSRRSSREDLPSSSFAMDSSSLPSPFSSSTQDRRSSNLPHSVQMVKEEKDTYHDVTREKMNLDKEHKEEEHREKDEEEEEEASHGLSESFEGERMKGVYFARMKEEKEGEREEKEDADISHTRVMSRGEENLTLIGRPILPESGHPGVSTESRRPGVAKRRTEEEEKEEEEDFSPMRSKTDEKQERREGLATYKKTYDEEKIRSHEEEEEENEVNYLSAIRTRRSEEEEEMKKRSLFDKHGGETSYYYEDSVAGSASYRRNNKEEEEGRSKEDTSESEKERQQAHVKEVNERDKKKEEEERQEGGAKRGVYDQEKEEMGGGNTPQALTKVDAVEEDNRQGLLGGRLRRFFWGDRSCSQEKVSRLNKAKKEKEEEELQKKRDERMKISSSSEVAGISFNSSSSSHTGRKDQQAEEEEKRHADLPPVQSVSSSPPPYHVNVSSSSFGEDDYPSHSQLLPHEEKMSSTGVERGADASSVNDRFEKNRRGEDTSQPLSCEIQEKEDEVMRKRIEEMESYSLSFEKSPSLLDNRFLYDSHNSSDTRGVVSKKGVSRGEIIENKTSVSPSEYKQSTQGDEFVYSMEKEREKQESSVHPRNSSHTSLNHSQVDALPASSIAEVRARNSQAAGSDGDGSSQHIGEEASIVSMLPEDQGLLTTRGVMHDGMPQGGVYTPEESVNTTMTTNGFHSSKNMMEDKNGERSEERPVEGEILSQDPTNRNHYHTRETSSQSLSSSSPASSSDPSATSFTMSYEDYCRMLEQVDESKLSPDQLAEWRAYRMQCDQYFSFYLHQQQSSQAYAPADSYPSNTTNYPYHFSS</sequence>
<feature type="region of interest" description="Disordered" evidence="2">
    <location>
        <begin position="913"/>
        <end position="1000"/>
    </location>
</feature>
<feature type="transmembrane region" description="Helical" evidence="3">
    <location>
        <begin position="7"/>
        <end position="30"/>
    </location>
</feature>
<keyword evidence="3" id="KW-0812">Transmembrane</keyword>
<feature type="compositionally biased region" description="Basic and acidic residues" evidence="2">
    <location>
        <begin position="736"/>
        <end position="746"/>
    </location>
</feature>
<feature type="compositionally biased region" description="Low complexity" evidence="2">
    <location>
        <begin position="277"/>
        <end position="287"/>
    </location>
</feature>
<feature type="compositionally biased region" description="Basic and acidic residues" evidence="2">
    <location>
        <begin position="303"/>
        <end position="332"/>
    </location>
</feature>
<dbReference type="GeneID" id="94429892"/>
<feature type="compositionally biased region" description="Polar residues" evidence="2">
    <location>
        <begin position="815"/>
        <end position="830"/>
    </location>
</feature>
<keyword evidence="3" id="KW-1133">Transmembrane helix</keyword>
<feature type="compositionally biased region" description="Basic and acidic residues" evidence="2">
    <location>
        <begin position="481"/>
        <end position="500"/>
    </location>
</feature>
<name>A0A2C6KT80_9APIC</name>
<feature type="region of interest" description="Disordered" evidence="2">
    <location>
        <begin position="103"/>
        <end position="137"/>
    </location>
</feature>
<feature type="compositionally biased region" description="Polar residues" evidence="2">
    <location>
        <begin position="849"/>
        <end position="862"/>
    </location>
</feature>
<feature type="compositionally biased region" description="Basic and acidic residues" evidence="2">
    <location>
        <begin position="349"/>
        <end position="388"/>
    </location>
</feature>
<dbReference type="EMBL" id="MIGC01003307">
    <property type="protein sequence ID" value="PHJ19648.1"/>
    <property type="molecule type" value="Genomic_DNA"/>
</dbReference>
<evidence type="ECO:0000313" key="5">
    <source>
        <dbReference type="Proteomes" id="UP000221165"/>
    </source>
</evidence>
<feature type="compositionally biased region" description="Basic and acidic residues" evidence="2">
    <location>
        <begin position="664"/>
        <end position="679"/>
    </location>
</feature>
<feature type="region of interest" description="Disordered" evidence="2">
    <location>
        <begin position="614"/>
        <end position="751"/>
    </location>
</feature>
<feature type="compositionally biased region" description="Polar residues" evidence="2">
    <location>
        <begin position="644"/>
        <end position="662"/>
    </location>
</feature>
<keyword evidence="5" id="KW-1185">Reference proteome</keyword>
<evidence type="ECO:0000313" key="4">
    <source>
        <dbReference type="EMBL" id="PHJ19648.1"/>
    </source>
</evidence>
<feature type="compositionally biased region" description="Basic and acidic residues" evidence="2">
    <location>
        <begin position="837"/>
        <end position="848"/>
    </location>
</feature>
<feature type="compositionally biased region" description="Low complexity" evidence="2">
    <location>
        <begin position="681"/>
        <end position="701"/>
    </location>
</feature>